<dbReference type="EMBL" id="MQWA01000001">
    <property type="protein sequence ID" value="PQJ29391.1"/>
    <property type="molecule type" value="Genomic_DNA"/>
</dbReference>
<accession>A0A2S7U4N4</accession>
<evidence type="ECO:0000313" key="2">
    <source>
        <dbReference type="EMBL" id="PQJ29391.1"/>
    </source>
</evidence>
<keyword evidence="1" id="KW-0472">Membrane</keyword>
<keyword evidence="1" id="KW-0812">Transmembrane</keyword>
<dbReference type="InterPro" id="IPR011990">
    <property type="entry name" value="TPR-like_helical_dom_sf"/>
</dbReference>
<reference evidence="2 3" key="1">
    <citation type="submission" date="2016-12" db="EMBL/GenBank/DDBJ databases">
        <title>Study of bacterial adaptation to deep sea.</title>
        <authorList>
            <person name="Song J."/>
            <person name="Yoshizawa S."/>
            <person name="Kogure K."/>
        </authorList>
    </citation>
    <scope>NUCLEOTIDE SEQUENCE [LARGE SCALE GENOMIC DNA]</scope>
    <source>
        <strain evidence="2 3">SAORIC-165</strain>
    </source>
</reference>
<dbReference type="RefSeq" id="WP_129589759.1">
    <property type="nucleotide sequence ID" value="NZ_MQWA01000001.1"/>
</dbReference>
<evidence type="ECO:0000313" key="3">
    <source>
        <dbReference type="Proteomes" id="UP000239907"/>
    </source>
</evidence>
<feature type="transmembrane region" description="Helical" evidence="1">
    <location>
        <begin position="20"/>
        <end position="40"/>
    </location>
</feature>
<feature type="transmembrane region" description="Helical" evidence="1">
    <location>
        <begin position="60"/>
        <end position="81"/>
    </location>
</feature>
<sequence>MIRLQSIKNDPDWLPKLFNLALAVVAFLLIVVSLIKPWFAVPHYEVSGGELSYSDSVLAFYFKLVLILIFIASVAAVTLFWNKRSQRGGILIKGVIMSFVMVVWFPAWLTQRDSNLIGDAAWVQQQHDTLTWLGGDVYRSHSERSVELGTGVNAQDPPDRLAVYRPPSGSIGVTQINDWLWWYGYGPSFTQFVASAWFYAVIGYLLAGLCVCGLYWRRSVTVARKLYKQSILFFIKASACVIALTAGNVYMAHHSLKSAKLATAQGDYAGAKQQIENAIGWLPSLECDSGVIRQLGYCDVKLENRFSAEAQFYRVDWLERHGHYARARAQLDQMVLSDTDVSRNLARELSRQQLRVAINNINSGRYSSAIQYLDSVLARENNSIQACFHRQLVALQTSDLRSNKASHSELIELYRGLRSKNKKGVIASSNWMLAQGELRMGNVNEAWEARKRSMGK</sequence>
<dbReference type="AlphaFoldDB" id="A0A2S7U4N4"/>
<name>A0A2S7U4N4_9BACT</name>
<dbReference type="SUPFAM" id="SSF48452">
    <property type="entry name" value="TPR-like"/>
    <property type="match status" value="1"/>
</dbReference>
<gene>
    <name evidence="2" type="ORF">BSZ32_13450</name>
</gene>
<comment type="caution">
    <text evidence="2">The sequence shown here is derived from an EMBL/GenBank/DDBJ whole genome shotgun (WGS) entry which is preliminary data.</text>
</comment>
<organism evidence="2 3">
    <name type="scientific">Rubritalea profundi</name>
    <dbReference type="NCBI Taxonomy" id="1658618"/>
    <lineage>
        <taxon>Bacteria</taxon>
        <taxon>Pseudomonadati</taxon>
        <taxon>Verrucomicrobiota</taxon>
        <taxon>Verrucomicrobiia</taxon>
        <taxon>Verrucomicrobiales</taxon>
        <taxon>Rubritaleaceae</taxon>
        <taxon>Rubritalea</taxon>
    </lineage>
</organism>
<feature type="transmembrane region" description="Helical" evidence="1">
    <location>
        <begin position="196"/>
        <end position="216"/>
    </location>
</feature>
<proteinExistence type="predicted"/>
<evidence type="ECO:0000256" key="1">
    <source>
        <dbReference type="SAM" id="Phobius"/>
    </source>
</evidence>
<dbReference type="Proteomes" id="UP000239907">
    <property type="component" value="Unassembled WGS sequence"/>
</dbReference>
<keyword evidence="3" id="KW-1185">Reference proteome</keyword>
<dbReference type="Gene3D" id="1.25.40.10">
    <property type="entry name" value="Tetratricopeptide repeat domain"/>
    <property type="match status" value="1"/>
</dbReference>
<feature type="transmembrane region" description="Helical" evidence="1">
    <location>
        <begin position="231"/>
        <end position="251"/>
    </location>
</feature>
<dbReference type="OrthoDB" id="3078567at2"/>
<keyword evidence="1" id="KW-1133">Transmembrane helix</keyword>
<protein>
    <submittedName>
        <fullName evidence="2">Uncharacterized protein</fullName>
    </submittedName>
</protein>
<feature type="transmembrane region" description="Helical" evidence="1">
    <location>
        <begin position="90"/>
        <end position="109"/>
    </location>
</feature>